<gene>
    <name evidence="1" type="ORF">K1T71_009492</name>
</gene>
<name>A0ACC1CUK5_9NEOP</name>
<accession>A0ACC1CUK5</accession>
<organism evidence="1 2">
    <name type="scientific">Dendrolimus kikuchii</name>
    <dbReference type="NCBI Taxonomy" id="765133"/>
    <lineage>
        <taxon>Eukaryota</taxon>
        <taxon>Metazoa</taxon>
        <taxon>Ecdysozoa</taxon>
        <taxon>Arthropoda</taxon>
        <taxon>Hexapoda</taxon>
        <taxon>Insecta</taxon>
        <taxon>Pterygota</taxon>
        <taxon>Neoptera</taxon>
        <taxon>Endopterygota</taxon>
        <taxon>Lepidoptera</taxon>
        <taxon>Glossata</taxon>
        <taxon>Ditrysia</taxon>
        <taxon>Bombycoidea</taxon>
        <taxon>Lasiocampidae</taxon>
        <taxon>Dendrolimus</taxon>
    </lineage>
</organism>
<protein>
    <submittedName>
        <fullName evidence="1">Uncharacterized protein</fullName>
    </submittedName>
</protein>
<evidence type="ECO:0000313" key="1">
    <source>
        <dbReference type="EMBL" id="KAJ0175351.1"/>
    </source>
</evidence>
<keyword evidence="2" id="KW-1185">Reference proteome</keyword>
<dbReference type="Proteomes" id="UP000824533">
    <property type="component" value="Linkage Group LG16"/>
</dbReference>
<evidence type="ECO:0000313" key="2">
    <source>
        <dbReference type="Proteomes" id="UP000824533"/>
    </source>
</evidence>
<comment type="caution">
    <text evidence="1">The sequence shown here is derived from an EMBL/GenBank/DDBJ whole genome shotgun (WGS) entry which is preliminary data.</text>
</comment>
<reference evidence="1 2" key="1">
    <citation type="journal article" date="2021" name="Front. Genet.">
        <title>Chromosome-Level Genome Assembly Reveals Significant Gene Expansion in the Toll and IMD Signaling Pathways of Dendrolimus kikuchii.</title>
        <authorList>
            <person name="Zhou J."/>
            <person name="Wu P."/>
            <person name="Xiong Z."/>
            <person name="Liu N."/>
            <person name="Zhao N."/>
            <person name="Ji M."/>
            <person name="Qiu Y."/>
            <person name="Yang B."/>
        </authorList>
    </citation>
    <scope>NUCLEOTIDE SEQUENCE [LARGE SCALE GENOMIC DNA]</scope>
    <source>
        <strain evidence="1">Ann1</strain>
    </source>
</reference>
<sequence length="524" mass="61194">MYWLILSIAVFGLLYYLSTRRYNYWTAKNVPHPKPIPLFGNYREAILLQKNLGEMVQDICNKFPDEPYIGAYIGTKPVFIPKDPEFIKLVVTKDFPYFNGRELSDYVHKDLASLNLFSNYGDNWKILRQNMTPLFSSAKMKNMFQLIQKCTFSFEKLLDKELSMSQKHEIDVKDLMERFTIECIGACVFGVQTQTIRESSKNNPFRKAKNDFKLDSRKLALKRIFRAIWPDFFYALGLKLITTELDTFTDVVKTVFQNRNYKSSSKHDFVDLILGWRENSFIVGDSMKNMKSGTNDKVQLKVDDDLLIAQCLVFFAAGFETSATTSMFTLYELAKNEKALEKVLEEVDAYLAKHNNNINYECVHELPYLDACIDETLRLYPVLGMITRELMEDYKLPNGTKLEKGLIVHLPVQYIQNNPKIWPQPEVYRPERFYEEEKHKVQTCSYMPFGEGPRVCIGKRFAKMQMLTGLITIFKKYRITLGNEAPTKIEFNTATFTTSPKQNIFLKFVERDGWEQRTYARIEN</sequence>
<proteinExistence type="predicted"/>
<dbReference type="EMBL" id="CM034402">
    <property type="protein sequence ID" value="KAJ0175351.1"/>
    <property type="molecule type" value="Genomic_DNA"/>
</dbReference>